<dbReference type="AlphaFoldDB" id="A0A858U6U9"/>
<dbReference type="InterPro" id="IPR020103">
    <property type="entry name" value="PsdUridine_synth_cat_dom_sf"/>
</dbReference>
<dbReference type="GO" id="GO:0140098">
    <property type="term" value="F:catalytic activity, acting on RNA"/>
    <property type="evidence" value="ECO:0007669"/>
    <property type="project" value="UniProtKB-ARBA"/>
</dbReference>
<organism evidence="3 4">
    <name type="scientific">Mycoplasma phocoenae</name>
    <dbReference type="NCBI Taxonomy" id="754517"/>
    <lineage>
        <taxon>Bacteria</taxon>
        <taxon>Bacillati</taxon>
        <taxon>Mycoplasmatota</taxon>
        <taxon>Mollicutes</taxon>
        <taxon>Mycoplasmataceae</taxon>
        <taxon>Mycoplasma</taxon>
    </lineage>
</organism>
<dbReference type="GO" id="GO:0006396">
    <property type="term" value="P:RNA processing"/>
    <property type="evidence" value="ECO:0007669"/>
    <property type="project" value="InterPro"/>
</dbReference>
<dbReference type="Gene3D" id="3.30.2350.10">
    <property type="entry name" value="Pseudouridine synthase"/>
    <property type="match status" value="1"/>
</dbReference>
<evidence type="ECO:0000313" key="2">
    <source>
        <dbReference type="EMBL" id="QJG67172.1"/>
    </source>
</evidence>
<evidence type="ECO:0000259" key="1">
    <source>
        <dbReference type="Pfam" id="PF01509"/>
    </source>
</evidence>
<accession>A0A858U6U9</accession>
<reference evidence="3 4" key="1">
    <citation type="submission" date="2020-04" db="EMBL/GenBank/DDBJ databases">
        <title>Novel Mycoplasma species detected in Phocoena phocoena (harbor porpoise) from the USA.</title>
        <authorList>
            <person name="Volokhov D.V."/>
        </authorList>
    </citation>
    <scope>NUCLEOTIDE SEQUENCE [LARGE SCALE GENOMIC DNA]</scope>
    <source>
        <strain evidence="3 4">Phocoena C-264-GEN</strain>
    </source>
</reference>
<evidence type="ECO:0000313" key="4">
    <source>
        <dbReference type="Proteomes" id="UP000501060"/>
    </source>
</evidence>
<sequence>MQKINGKRVYELARQNKTIELKANSIKIYAFDLIKYDKNNGIIEFFFICF</sequence>
<dbReference type="KEGG" id="mphe:HGG69_02560"/>
<dbReference type="GO" id="GO:0003723">
    <property type="term" value="F:RNA binding"/>
    <property type="evidence" value="ECO:0007669"/>
    <property type="project" value="InterPro"/>
</dbReference>
<dbReference type="KEGG" id="mphe:HGG69_02590"/>
<protein>
    <recommendedName>
        <fullName evidence="1">Pseudouridine synthase II N-terminal domain-containing protein</fullName>
    </recommendedName>
</protein>
<dbReference type="Pfam" id="PF01509">
    <property type="entry name" value="TruB_N"/>
    <property type="match status" value="1"/>
</dbReference>
<name>A0A858U6U9_9MOLU</name>
<dbReference type="GO" id="GO:0001522">
    <property type="term" value="P:pseudouridine synthesis"/>
    <property type="evidence" value="ECO:0007669"/>
    <property type="project" value="InterPro"/>
</dbReference>
<feature type="domain" description="Pseudouridine synthase II N-terminal" evidence="1">
    <location>
        <begin position="3"/>
        <end position="40"/>
    </location>
</feature>
<keyword evidence="4" id="KW-1185">Reference proteome</keyword>
<proteinExistence type="predicted"/>
<gene>
    <name evidence="2" type="ORF">HGG69_02560</name>
    <name evidence="3" type="ORF">HGG69_02590</name>
</gene>
<dbReference type="Proteomes" id="UP000501060">
    <property type="component" value="Chromosome"/>
</dbReference>
<dbReference type="InterPro" id="IPR002501">
    <property type="entry name" value="PsdUridine_synth_N"/>
</dbReference>
<dbReference type="RefSeq" id="WP_169605223.1">
    <property type="nucleotide sequence ID" value="NZ_CP051481.1"/>
</dbReference>
<evidence type="ECO:0000313" key="3">
    <source>
        <dbReference type="EMBL" id="QJG67177.1"/>
    </source>
</evidence>
<dbReference type="EMBL" id="CP051481">
    <property type="protein sequence ID" value="QJG67177.1"/>
    <property type="molecule type" value="Genomic_DNA"/>
</dbReference>
<dbReference type="GO" id="GO:0009982">
    <property type="term" value="F:pseudouridine synthase activity"/>
    <property type="evidence" value="ECO:0007669"/>
    <property type="project" value="InterPro"/>
</dbReference>
<dbReference type="SUPFAM" id="SSF55120">
    <property type="entry name" value="Pseudouridine synthase"/>
    <property type="match status" value="1"/>
</dbReference>
<dbReference type="EMBL" id="CP051481">
    <property type="protein sequence ID" value="QJG67172.1"/>
    <property type="molecule type" value="Genomic_DNA"/>
</dbReference>